<dbReference type="EMBL" id="JYDT01000092">
    <property type="protein sequence ID" value="KRY85374.1"/>
    <property type="molecule type" value="Genomic_DNA"/>
</dbReference>
<name>A0A0V1FHC2_TRIPS</name>
<evidence type="ECO:0000313" key="1">
    <source>
        <dbReference type="EMBL" id="KRY85374.1"/>
    </source>
</evidence>
<dbReference type="Proteomes" id="UP000054995">
    <property type="component" value="Unassembled WGS sequence"/>
</dbReference>
<protein>
    <submittedName>
        <fullName evidence="1">Uncharacterized protein</fullName>
    </submittedName>
</protein>
<keyword evidence="2" id="KW-1185">Reference proteome</keyword>
<dbReference type="AlphaFoldDB" id="A0A0V1FHC2"/>
<dbReference type="OrthoDB" id="5919990at2759"/>
<gene>
    <name evidence="1" type="ORF">T4D_2768</name>
</gene>
<organism evidence="1 2">
    <name type="scientific">Trichinella pseudospiralis</name>
    <name type="common">Parasitic roundworm</name>
    <dbReference type="NCBI Taxonomy" id="6337"/>
    <lineage>
        <taxon>Eukaryota</taxon>
        <taxon>Metazoa</taxon>
        <taxon>Ecdysozoa</taxon>
        <taxon>Nematoda</taxon>
        <taxon>Enoplea</taxon>
        <taxon>Dorylaimia</taxon>
        <taxon>Trichinellida</taxon>
        <taxon>Trichinellidae</taxon>
        <taxon>Trichinella</taxon>
    </lineage>
</organism>
<comment type="caution">
    <text evidence="1">The sequence shown here is derived from an EMBL/GenBank/DDBJ whole genome shotgun (WGS) entry which is preliminary data.</text>
</comment>
<reference evidence="1 2" key="1">
    <citation type="submission" date="2015-01" db="EMBL/GenBank/DDBJ databases">
        <title>Evolution of Trichinella species and genotypes.</title>
        <authorList>
            <person name="Korhonen P.K."/>
            <person name="Edoardo P."/>
            <person name="Giuseppe L.R."/>
            <person name="Gasser R.B."/>
        </authorList>
    </citation>
    <scope>NUCLEOTIDE SEQUENCE [LARGE SCALE GENOMIC DNA]</scope>
    <source>
        <strain evidence="1">ISS470</strain>
    </source>
</reference>
<proteinExistence type="predicted"/>
<accession>A0A0V1FHC2</accession>
<sequence>MMLSNVCPASLAKDQLTFCDFQVLYERTSLEKLNPFNSDHLLYNHQPTLPFTMNRIPAPQYSRRSSNAAGIIDQANKLLLYAYSKECASASFQPTANCYTLA</sequence>
<evidence type="ECO:0000313" key="2">
    <source>
        <dbReference type="Proteomes" id="UP000054995"/>
    </source>
</evidence>